<evidence type="ECO:0000256" key="1">
    <source>
        <dbReference type="SAM" id="MobiDB-lite"/>
    </source>
</evidence>
<feature type="transmembrane region" description="Helical" evidence="2">
    <location>
        <begin position="15"/>
        <end position="37"/>
    </location>
</feature>
<dbReference type="PANTHER" id="PTHR34978">
    <property type="entry name" value="POSSIBLE SENSOR-TRANSDUCER PROTEIN BLAR"/>
    <property type="match status" value="1"/>
</dbReference>
<feature type="transmembrane region" description="Helical" evidence="2">
    <location>
        <begin position="118"/>
        <end position="141"/>
    </location>
</feature>
<evidence type="ECO:0000259" key="3">
    <source>
        <dbReference type="Pfam" id="PF05569"/>
    </source>
</evidence>
<dbReference type="AlphaFoldDB" id="A0A517Y4J0"/>
<keyword evidence="2" id="KW-0472">Membrane</keyword>
<dbReference type="PANTHER" id="PTHR34978:SF3">
    <property type="entry name" value="SLR0241 PROTEIN"/>
    <property type="match status" value="1"/>
</dbReference>
<dbReference type="Gene3D" id="3.30.2010.10">
    <property type="entry name" value="Metalloproteases ('zincins'), catalytic domain"/>
    <property type="match status" value="1"/>
</dbReference>
<evidence type="ECO:0000313" key="5">
    <source>
        <dbReference type="Proteomes" id="UP000315017"/>
    </source>
</evidence>
<evidence type="ECO:0000256" key="2">
    <source>
        <dbReference type="SAM" id="Phobius"/>
    </source>
</evidence>
<protein>
    <submittedName>
        <fullName evidence="4">Regulatory protein BlaR1</fullName>
    </submittedName>
</protein>
<keyword evidence="2" id="KW-0812">Transmembrane</keyword>
<reference evidence="4 5" key="1">
    <citation type="submission" date="2019-02" db="EMBL/GenBank/DDBJ databases">
        <title>Deep-cultivation of Planctomycetes and their phenomic and genomic characterization uncovers novel biology.</title>
        <authorList>
            <person name="Wiegand S."/>
            <person name="Jogler M."/>
            <person name="Boedeker C."/>
            <person name="Pinto D."/>
            <person name="Vollmers J."/>
            <person name="Rivas-Marin E."/>
            <person name="Kohn T."/>
            <person name="Peeters S.H."/>
            <person name="Heuer A."/>
            <person name="Rast P."/>
            <person name="Oberbeckmann S."/>
            <person name="Bunk B."/>
            <person name="Jeske O."/>
            <person name="Meyerdierks A."/>
            <person name="Storesund J.E."/>
            <person name="Kallscheuer N."/>
            <person name="Luecker S."/>
            <person name="Lage O.M."/>
            <person name="Pohl T."/>
            <person name="Merkel B.J."/>
            <person name="Hornburger P."/>
            <person name="Mueller R.-W."/>
            <person name="Bruemmer F."/>
            <person name="Labrenz M."/>
            <person name="Spormann A.M."/>
            <person name="Op den Camp H."/>
            <person name="Overmann J."/>
            <person name="Amann R."/>
            <person name="Jetten M.S.M."/>
            <person name="Mascher T."/>
            <person name="Medema M.H."/>
            <person name="Devos D.P."/>
            <person name="Kaster A.-K."/>
            <person name="Ovreas L."/>
            <person name="Rohde M."/>
            <person name="Galperin M.Y."/>
            <person name="Jogler C."/>
        </authorList>
    </citation>
    <scope>NUCLEOTIDE SEQUENCE [LARGE SCALE GENOMIC DNA]</scope>
    <source>
        <strain evidence="4 5">ETA_A8</strain>
    </source>
</reference>
<feature type="compositionally biased region" description="Basic and acidic residues" evidence="1">
    <location>
        <begin position="466"/>
        <end position="522"/>
    </location>
</feature>
<organism evidence="4 5">
    <name type="scientific">Anatilimnocola aggregata</name>
    <dbReference type="NCBI Taxonomy" id="2528021"/>
    <lineage>
        <taxon>Bacteria</taxon>
        <taxon>Pseudomonadati</taxon>
        <taxon>Planctomycetota</taxon>
        <taxon>Planctomycetia</taxon>
        <taxon>Pirellulales</taxon>
        <taxon>Pirellulaceae</taxon>
        <taxon>Anatilimnocola</taxon>
    </lineage>
</organism>
<dbReference type="RefSeq" id="WP_145083662.1">
    <property type="nucleotide sequence ID" value="NZ_CP036274.1"/>
</dbReference>
<name>A0A517Y4J0_9BACT</name>
<keyword evidence="2" id="KW-1133">Transmembrane helix</keyword>
<keyword evidence="5" id="KW-1185">Reference proteome</keyword>
<gene>
    <name evidence="4" type="primary">blaR1</name>
    <name evidence="4" type="ORF">ETAA8_02330</name>
</gene>
<dbReference type="Proteomes" id="UP000315017">
    <property type="component" value="Chromosome"/>
</dbReference>
<feature type="domain" description="Peptidase M56" evidence="3">
    <location>
        <begin position="28"/>
        <end position="279"/>
    </location>
</feature>
<evidence type="ECO:0000313" key="4">
    <source>
        <dbReference type="EMBL" id="QDU25171.1"/>
    </source>
</evidence>
<dbReference type="Pfam" id="PF05569">
    <property type="entry name" value="Peptidase_M56"/>
    <property type="match status" value="1"/>
</dbReference>
<feature type="region of interest" description="Disordered" evidence="1">
    <location>
        <begin position="466"/>
        <end position="555"/>
    </location>
</feature>
<dbReference type="OrthoDB" id="291597at2"/>
<dbReference type="KEGG" id="aagg:ETAA8_02330"/>
<feature type="region of interest" description="Disordered" evidence="1">
    <location>
        <begin position="347"/>
        <end position="452"/>
    </location>
</feature>
<feature type="transmembrane region" description="Helical" evidence="2">
    <location>
        <begin position="49"/>
        <end position="70"/>
    </location>
</feature>
<accession>A0A517Y4J0</accession>
<proteinExistence type="predicted"/>
<dbReference type="InterPro" id="IPR008756">
    <property type="entry name" value="Peptidase_M56"/>
</dbReference>
<dbReference type="EMBL" id="CP036274">
    <property type="protein sequence ID" value="QDU25171.1"/>
    <property type="molecule type" value="Genomic_DNA"/>
</dbReference>
<dbReference type="CDD" id="cd07341">
    <property type="entry name" value="M56_BlaR1_MecR1_like"/>
    <property type="match status" value="1"/>
</dbReference>
<feature type="compositionally biased region" description="Basic and acidic residues" evidence="1">
    <location>
        <begin position="530"/>
        <end position="555"/>
    </location>
</feature>
<dbReference type="InterPro" id="IPR052173">
    <property type="entry name" value="Beta-lactam_resp_regulator"/>
</dbReference>
<sequence>MTAIDLLTHPFAQRLTWTLAHFLWQGALIAALLVAIVEAFRIRNLNTRYALSLAALVAMLLAVPATWLLLGEMPVVEIAPLAIRTNTSGVVATAFAQNSAAATNAPAYLIWCQRLQPVLFTVWLAGCLLLNLRLVVSWLAMHALLRSRLRLPREVTANLARLGWRLKTSIPHVVYASERVTEALAVGFFRPVVLLPAAWLLELPPNLLEAVVAHELAHLRRCDLWVNLLQRLAEAVLFYHPAVWWLSSRLRRERELCCDQLAVAATGERLDYAEALELTARWAMVDGRPALAAGFFGEGQMNLLHRVRCVLGISSERPASLWPAGLVLGGLSLALLAAIYGASGSAAVAQEGAKPAEVKREGDAPRREGEVRREGDRPREGEVRRDGDRPRPEGTRDGDRPRPEGAREGDRPRPEGAREGDRPRPEGAREGDRRPANPASPGEQNEMMQIIRQLRAEVTELRAEVARLRGGRGPDVRRPGSEGDIRIEPRRDGDRPRVEGERRDGDRPRPEGSRPDAPRPEGTRPPATREGGDRPKVEGERREGADRPKTEGERR</sequence>
<feature type="compositionally biased region" description="Basic and acidic residues" evidence="1">
    <location>
        <begin position="354"/>
        <end position="435"/>
    </location>
</feature>